<feature type="domain" description="SnoaL-like" evidence="1">
    <location>
        <begin position="10"/>
        <end position="100"/>
    </location>
</feature>
<dbReference type="GO" id="GO:0016853">
    <property type="term" value="F:isomerase activity"/>
    <property type="evidence" value="ECO:0007669"/>
    <property type="project" value="UniProtKB-KW"/>
</dbReference>
<accession>A0A852XHZ0</accession>
<sequence length="114" mass="12055">MSDARQTALAFLSAWAEGDTEVAGRYLAQDVTFESPRASLTGRAPVLAAMAEFAVAVTSIDVLAVTAEKDTAIVMYDMHTEPVGTIRAAECCTVIEGLITSDRLVFDTALLGRG</sequence>
<dbReference type="SUPFAM" id="SSF54427">
    <property type="entry name" value="NTF2-like"/>
    <property type="match status" value="1"/>
</dbReference>
<organism evidence="2 3">
    <name type="scientific">Janibacter alkaliphilus</name>
    <dbReference type="NCBI Taxonomy" id="1069963"/>
    <lineage>
        <taxon>Bacteria</taxon>
        <taxon>Bacillati</taxon>
        <taxon>Actinomycetota</taxon>
        <taxon>Actinomycetes</taxon>
        <taxon>Micrococcales</taxon>
        <taxon>Intrasporangiaceae</taxon>
        <taxon>Janibacter</taxon>
    </lineage>
</organism>
<gene>
    <name evidence="2" type="ORF">BJY28_002460</name>
</gene>
<dbReference type="InterPro" id="IPR032710">
    <property type="entry name" value="NTF2-like_dom_sf"/>
</dbReference>
<evidence type="ECO:0000313" key="3">
    <source>
        <dbReference type="Proteomes" id="UP000592181"/>
    </source>
</evidence>
<dbReference type="Proteomes" id="UP000592181">
    <property type="component" value="Unassembled WGS sequence"/>
</dbReference>
<reference evidence="2 3" key="1">
    <citation type="submission" date="2020-07" db="EMBL/GenBank/DDBJ databases">
        <title>Sequencing the genomes of 1000 actinobacteria strains.</title>
        <authorList>
            <person name="Klenk H.-P."/>
        </authorList>
    </citation>
    <scope>NUCLEOTIDE SEQUENCE [LARGE SCALE GENOMIC DNA]</scope>
    <source>
        <strain evidence="2 3">DSM 24723</strain>
    </source>
</reference>
<evidence type="ECO:0000259" key="1">
    <source>
        <dbReference type="Pfam" id="PF12680"/>
    </source>
</evidence>
<dbReference type="AlphaFoldDB" id="A0A852XHZ0"/>
<dbReference type="Gene3D" id="3.10.450.50">
    <property type="match status" value="1"/>
</dbReference>
<keyword evidence="2" id="KW-0413">Isomerase</keyword>
<proteinExistence type="predicted"/>
<name>A0A852XHZ0_9MICO</name>
<evidence type="ECO:0000313" key="2">
    <source>
        <dbReference type="EMBL" id="NYG37991.1"/>
    </source>
</evidence>
<protein>
    <submittedName>
        <fullName evidence="2">Ketosteroid isomerase-like protein</fullName>
    </submittedName>
</protein>
<keyword evidence="3" id="KW-1185">Reference proteome</keyword>
<dbReference type="RefSeq" id="WP_179463258.1">
    <property type="nucleotide sequence ID" value="NZ_JACBZX010000001.1"/>
</dbReference>
<comment type="caution">
    <text evidence="2">The sequence shown here is derived from an EMBL/GenBank/DDBJ whole genome shotgun (WGS) entry which is preliminary data.</text>
</comment>
<dbReference type="Pfam" id="PF12680">
    <property type="entry name" value="SnoaL_2"/>
    <property type="match status" value="1"/>
</dbReference>
<dbReference type="InterPro" id="IPR037401">
    <property type="entry name" value="SnoaL-like"/>
</dbReference>
<dbReference type="EMBL" id="JACBZX010000001">
    <property type="protein sequence ID" value="NYG37991.1"/>
    <property type="molecule type" value="Genomic_DNA"/>
</dbReference>